<evidence type="ECO:0000259" key="9">
    <source>
        <dbReference type="Pfam" id="PF22692"/>
    </source>
</evidence>
<name>A0A272EU15_9RHOO</name>
<dbReference type="GO" id="GO:0009425">
    <property type="term" value="C:bacterial-type flagellum basal body"/>
    <property type="evidence" value="ECO:0007669"/>
    <property type="project" value="UniProtKB-SubCell"/>
</dbReference>
<dbReference type="SUPFAM" id="SSF117143">
    <property type="entry name" value="Flagellar hook protein flgE"/>
    <property type="match status" value="1"/>
</dbReference>
<keyword evidence="11" id="KW-0282">Flagellum</keyword>
<evidence type="ECO:0000256" key="5">
    <source>
        <dbReference type="RuleBase" id="RU362116"/>
    </source>
</evidence>
<keyword evidence="11" id="KW-0969">Cilium</keyword>
<dbReference type="AlphaFoldDB" id="A0A272EU15"/>
<dbReference type="InterPro" id="IPR037925">
    <property type="entry name" value="FlgE/F/G-like"/>
</dbReference>
<evidence type="ECO:0000313" key="11">
    <source>
        <dbReference type="EMBL" id="PAS93588.1"/>
    </source>
</evidence>
<dbReference type="PANTHER" id="PTHR30435:SF1">
    <property type="entry name" value="FLAGELLAR HOOK PROTEIN FLGE"/>
    <property type="match status" value="1"/>
</dbReference>
<dbReference type="EMBL" id="MDUX01000016">
    <property type="protein sequence ID" value="KAF7599634.1"/>
    <property type="molecule type" value="Genomic_DNA"/>
</dbReference>
<dbReference type="GO" id="GO:0005829">
    <property type="term" value="C:cytosol"/>
    <property type="evidence" value="ECO:0007669"/>
    <property type="project" value="TreeGrafter"/>
</dbReference>
<dbReference type="InterPro" id="IPR020013">
    <property type="entry name" value="Flagellar_FlgE/F/G"/>
</dbReference>
<feature type="domain" description="Flagellar hook protein FlgE/F/G-like D1" evidence="9">
    <location>
        <begin position="84"/>
        <end position="145"/>
    </location>
</feature>
<evidence type="ECO:0000256" key="4">
    <source>
        <dbReference type="ARBA" id="ARBA00023143"/>
    </source>
</evidence>
<accession>A0A272EU15</accession>
<dbReference type="GO" id="GO:0009424">
    <property type="term" value="C:bacterial-type flagellum hook"/>
    <property type="evidence" value="ECO:0007669"/>
    <property type="project" value="TreeGrafter"/>
</dbReference>
<comment type="function">
    <text evidence="5">A flexible structure which links the flagellar filament to the drive apparatus in the basal body.</text>
</comment>
<dbReference type="Proteomes" id="UP000623509">
    <property type="component" value="Unassembled WGS sequence"/>
</dbReference>
<feature type="domain" description="Flagellar basal body rod protein N-terminal" evidence="6">
    <location>
        <begin position="6"/>
        <end position="33"/>
    </location>
</feature>
<dbReference type="InterPro" id="IPR010930">
    <property type="entry name" value="Flg_bb/hook_C_dom"/>
</dbReference>
<evidence type="ECO:0000313" key="12">
    <source>
        <dbReference type="Proteomes" id="UP000216107"/>
    </source>
</evidence>
<dbReference type="InterPro" id="IPR011491">
    <property type="entry name" value="FlgE_D2"/>
</dbReference>
<evidence type="ECO:0000259" key="7">
    <source>
        <dbReference type="Pfam" id="PF06429"/>
    </source>
</evidence>
<comment type="caution">
    <text evidence="11">The sequence shown here is derived from an EMBL/GenBank/DDBJ whole genome shotgun (WGS) entry which is preliminary data.</text>
</comment>
<dbReference type="InterPro" id="IPR001444">
    <property type="entry name" value="Flag_bb_rod_N"/>
</dbReference>
<dbReference type="OrthoDB" id="8578401at2"/>
<dbReference type="NCBIfam" id="NF004238">
    <property type="entry name" value="PRK05682.1-1"/>
    <property type="match status" value="1"/>
</dbReference>
<evidence type="ECO:0000259" key="8">
    <source>
        <dbReference type="Pfam" id="PF07559"/>
    </source>
</evidence>
<keyword evidence="13" id="KW-1185">Reference proteome</keyword>
<protein>
    <recommendedName>
        <fullName evidence="3 5">Flagellar hook protein FlgE</fullName>
    </recommendedName>
</protein>
<keyword evidence="4 5" id="KW-0975">Bacterial flagellum</keyword>
<keyword evidence="11" id="KW-0966">Cell projection</keyword>
<evidence type="ECO:0000313" key="10">
    <source>
        <dbReference type="EMBL" id="KAF7599634.1"/>
    </source>
</evidence>
<reference evidence="10 13" key="1">
    <citation type="submission" date="2016-08" db="EMBL/GenBank/DDBJ databases">
        <title>Candidatus Dactylopiibacterium carminicum genome sequence.</title>
        <authorList>
            <person name="Ramirez-Puebla S.T."/>
            <person name="Ormeno-Orrillo E."/>
            <person name="Vera-Ponce De Leon A."/>
            <person name="Luis L."/>
            <person name="Sanchez-Flores A."/>
            <person name="Monica R."/>
            <person name="Martinez-Romero E."/>
        </authorList>
    </citation>
    <scope>NUCLEOTIDE SEQUENCE [LARGE SCALE GENOMIC DNA]</scope>
    <source>
        <strain evidence="10">END1</strain>
    </source>
</reference>
<dbReference type="Pfam" id="PF00460">
    <property type="entry name" value="Flg_bb_rod"/>
    <property type="match status" value="1"/>
</dbReference>
<evidence type="ECO:0000313" key="13">
    <source>
        <dbReference type="Proteomes" id="UP000623509"/>
    </source>
</evidence>
<dbReference type="RefSeq" id="WP_095524111.1">
    <property type="nucleotide sequence ID" value="NZ_MDUX01000016.1"/>
</dbReference>
<evidence type="ECO:0000256" key="1">
    <source>
        <dbReference type="ARBA" id="ARBA00004117"/>
    </source>
</evidence>
<dbReference type="Pfam" id="PF22692">
    <property type="entry name" value="LlgE_F_G_D1"/>
    <property type="match status" value="1"/>
</dbReference>
<dbReference type="InterPro" id="IPR053967">
    <property type="entry name" value="LlgE_F_G-like_D1"/>
</dbReference>
<comment type="similarity">
    <text evidence="2 5">Belongs to the flagella basal body rod proteins family.</text>
</comment>
<dbReference type="Pfam" id="PF06429">
    <property type="entry name" value="Flg_bbr_C"/>
    <property type="match status" value="1"/>
</dbReference>
<dbReference type="InterPro" id="IPR037058">
    <property type="entry name" value="Falgellar_hook_FlgE_sf"/>
</dbReference>
<comment type="subcellular location">
    <subcellularLocation>
        <location evidence="1 5">Bacterial flagellum basal body</location>
    </subcellularLocation>
</comment>
<reference evidence="11 12" key="2">
    <citation type="submission" date="2017-07" db="EMBL/GenBank/DDBJ databases">
        <title>Candidatus Dactylopiibacterium carminicum, a nitrogen-fixing symbiont of the cochineal insect Dactylopius coccus and Dactylopius opuntiae (Hemiptera: Coccoidea: Dactylopiidae).</title>
        <authorList>
            <person name="Vera A."/>
        </authorList>
    </citation>
    <scope>NUCLEOTIDE SEQUENCE [LARGE SCALE GENOMIC DNA]</scope>
    <source>
        <strain evidence="11 12">NFDCM</strain>
    </source>
</reference>
<gene>
    <name evidence="11" type="primary">flgE</name>
    <name evidence="10" type="ORF">BGI27_06555</name>
    <name evidence="11" type="ORF">CGU29_07270</name>
</gene>
<organism evidence="11 12">
    <name type="scientific">Candidatus Dactylopiibacterium carminicum</name>
    <dbReference type="NCBI Taxonomy" id="857335"/>
    <lineage>
        <taxon>Bacteria</taxon>
        <taxon>Pseudomonadati</taxon>
        <taxon>Pseudomonadota</taxon>
        <taxon>Betaproteobacteria</taxon>
        <taxon>Rhodocyclales</taxon>
        <taxon>Rhodocyclaceae</taxon>
        <taxon>Candidatus Dactylopiibacterium</taxon>
    </lineage>
</organism>
<feature type="domain" description="Flagellar basal-body/hook protein C-terminal" evidence="7">
    <location>
        <begin position="363"/>
        <end position="407"/>
    </location>
</feature>
<evidence type="ECO:0000256" key="2">
    <source>
        <dbReference type="ARBA" id="ARBA00009677"/>
    </source>
</evidence>
<dbReference type="Gene3D" id="2.60.98.20">
    <property type="entry name" value="Flagellar hook protein FlgE"/>
    <property type="match status" value="1"/>
</dbReference>
<dbReference type="Pfam" id="PF07559">
    <property type="entry name" value="FlgE_D2"/>
    <property type="match status" value="1"/>
</dbReference>
<dbReference type="GO" id="GO:0071978">
    <property type="term" value="P:bacterial-type flagellum-dependent swarming motility"/>
    <property type="evidence" value="ECO:0007669"/>
    <property type="project" value="TreeGrafter"/>
</dbReference>
<evidence type="ECO:0000256" key="3">
    <source>
        <dbReference type="ARBA" id="ARBA00019015"/>
    </source>
</evidence>
<dbReference type="PANTHER" id="PTHR30435">
    <property type="entry name" value="FLAGELLAR PROTEIN"/>
    <property type="match status" value="1"/>
</dbReference>
<dbReference type="Proteomes" id="UP000216107">
    <property type="component" value="Unassembled WGS sequence"/>
</dbReference>
<dbReference type="EMBL" id="NMRN01000015">
    <property type="protein sequence ID" value="PAS93588.1"/>
    <property type="molecule type" value="Genomic_DNA"/>
</dbReference>
<feature type="domain" description="Flagellar hook protein FlgE D2" evidence="8">
    <location>
        <begin position="163"/>
        <end position="289"/>
    </location>
</feature>
<sequence>MAFQQGLSGLNAASKSLDVISNNVANASNVGFKLSGTIFGDVYASALNGASAGLQVGIGTSVNKVAQTFNQGNITPTNNPLDVAINGGGFFRMNLDGAIAYTRNGQFQIDKNGYVINSQGYRLTGYPADSTGTILPANPQDIYVDTADLMPVQTSSIEMGLSLDSRKTAPANPWVVGATTPDASTYNSSTSVTVYDSLGNSHLMTLYFVTQGSGSWNMYTQLDGGATSATPTALTFDTAGQLTTTMPLTIAGLAVTTGAATPFDVSLDLTGSTQYGSAFGVNRQTQDGYASGRLSGVTIDSDGIIQGRYSNGQTRNLGQIVLANFPNAQGLISLGSNLWAESPSSGQPLVGTPNSGNLGELTAGAVEESNVDLTAELVNMITAQRNYQANAQSIKTQDQIMQTLVNLR</sequence>
<evidence type="ECO:0000259" key="6">
    <source>
        <dbReference type="Pfam" id="PF00460"/>
    </source>
</evidence>
<proteinExistence type="inferred from homology"/>
<dbReference type="NCBIfam" id="TIGR03506">
    <property type="entry name" value="FlgEFG_subfam"/>
    <property type="match status" value="1"/>
</dbReference>